<dbReference type="EMBL" id="PYMA01000029">
    <property type="protein sequence ID" value="PSW09970.1"/>
    <property type="molecule type" value="Genomic_DNA"/>
</dbReference>
<proteinExistence type="predicted"/>
<protein>
    <submittedName>
        <fullName evidence="1">Uncharacterized protein</fullName>
    </submittedName>
</protein>
<gene>
    <name evidence="1" type="ORF">C9I98_25435</name>
</gene>
<dbReference type="Proteomes" id="UP000241771">
    <property type="component" value="Unassembled WGS sequence"/>
</dbReference>
<accession>A0A2T3N982</accession>
<comment type="caution">
    <text evidence="1">The sequence shown here is derived from an EMBL/GenBank/DDBJ whole genome shotgun (WGS) entry which is preliminary data.</text>
</comment>
<name>A0A2T3N982_9GAMM</name>
<evidence type="ECO:0000313" key="2">
    <source>
        <dbReference type="Proteomes" id="UP000241771"/>
    </source>
</evidence>
<dbReference type="AlphaFoldDB" id="A0A2T3N982"/>
<evidence type="ECO:0000313" key="1">
    <source>
        <dbReference type="EMBL" id="PSW09970.1"/>
    </source>
</evidence>
<dbReference type="OrthoDB" id="5814344at2"/>
<keyword evidence="2" id="KW-1185">Reference proteome</keyword>
<organism evidence="1 2">
    <name type="scientific">Photobacterium sanctipauli</name>
    <dbReference type="NCBI Taxonomy" id="1342794"/>
    <lineage>
        <taxon>Bacteria</taxon>
        <taxon>Pseudomonadati</taxon>
        <taxon>Pseudomonadota</taxon>
        <taxon>Gammaproteobacteria</taxon>
        <taxon>Vibrionales</taxon>
        <taxon>Vibrionaceae</taxon>
        <taxon>Photobacterium</taxon>
    </lineage>
</organism>
<sequence length="170" mass="19458">MMNNKKLKQAFAALSQGTVCLDEHLRQGVLVYIEGLLIGQGIERDRYLDIEDLTCQFPYVRMSSILPIDFFGLNENPNNCRPCRDESFKPISLKVCSVSFDEHNCIQYDWHNLQNFRAEDIIEAIHALIDLLNNPDYFAPCVMCDEVRPSNYLDKDNVCECCSEKLLGAA</sequence>
<reference evidence="1 2" key="1">
    <citation type="submission" date="2018-01" db="EMBL/GenBank/DDBJ databases">
        <title>Whole genome sequencing of Histamine producing bacteria.</title>
        <authorList>
            <person name="Butler K."/>
        </authorList>
    </citation>
    <scope>NUCLEOTIDE SEQUENCE [LARGE SCALE GENOMIC DNA]</scope>
    <source>
        <strain evidence="1 2">DSM 100436</strain>
    </source>
</reference>
<dbReference type="RefSeq" id="WP_051902356.1">
    <property type="nucleotide sequence ID" value="NZ_JGVO01000606.1"/>
</dbReference>